<dbReference type="PANTHER" id="PTHR43750:SF2">
    <property type="entry name" value="UDP-GLUCOSE 6-DEHYDROGENASE"/>
    <property type="match status" value="1"/>
</dbReference>
<organism evidence="12 13">
    <name type="scientific">Sutterella seckii</name>
    <dbReference type="NCBI Taxonomy" id="1944635"/>
    <lineage>
        <taxon>Bacteria</taxon>
        <taxon>Pseudomonadati</taxon>
        <taxon>Pseudomonadota</taxon>
        <taxon>Betaproteobacteria</taxon>
        <taxon>Burkholderiales</taxon>
        <taxon>Sutterellaceae</taxon>
        <taxon>Sutterella</taxon>
    </lineage>
</organism>
<keyword evidence="5 7" id="KW-0520">NAD</keyword>
<feature type="binding site" evidence="9">
    <location>
        <begin position="241"/>
        <end position="245"/>
    </location>
    <ligand>
        <name>substrate</name>
    </ligand>
</feature>
<evidence type="ECO:0000256" key="7">
    <source>
        <dbReference type="PIRNR" id="PIRNR000124"/>
    </source>
</evidence>
<comment type="caution">
    <text evidence="12">The sequence shown here is derived from an EMBL/GenBank/DDBJ whole genome shotgun (WGS) entry which is preliminary data.</text>
</comment>
<dbReference type="Pfam" id="PF03721">
    <property type="entry name" value="UDPG_MGDP_dh_N"/>
    <property type="match status" value="1"/>
</dbReference>
<feature type="binding site" evidence="10">
    <location>
        <position position="29"/>
    </location>
    <ligand>
        <name>NAD(+)</name>
        <dbReference type="ChEBI" id="CHEBI:57540"/>
    </ligand>
</feature>
<feature type="binding site" evidence="10">
    <location>
        <position position="313"/>
    </location>
    <ligand>
        <name>NAD(+)</name>
        <dbReference type="ChEBI" id="CHEBI:57540"/>
    </ligand>
</feature>
<evidence type="ECO:0000256" key="9">
    <source>
        <dbReference type="PIRSR" id="PIRSR500134-2"/>
    </source>
</evidence>
<accession>A0A6I1EEP4</accession>
<dbReference type="EMBL" id="WEHX01000151">
    <property type="protein sequence ID" value="KAB7652109.1"/>
    <property type="molecule type" value="Genomic_DNA"/>
</dbReference>
<dbReference type="InterPro" id="IPR036291">
    <property type="entry name" value="NAD(P)-bd_dom_sf"/>
</dbReference>
<dbReference type="PIRSF" id="PIRSF500134">
    <property type="entry name" value="UDPglc_DH_bac"/>
    <property type="match status" value="1"/>
</dbReference>
<dbReference type="SUPFAM" id="SSF52413">
    <property type="entry name" value="UDP-glucose/GDP-mannose dehydrogenase C-terminal domain"/>
    <property type="match status" value="1"/>
</dbReference>
<dbReference type="InterPro" id="IPR014026">
    <property type="entry name" value="UDP-Glc/GDP-Man_DH_dimer"/>
</dbReference>
<feature type="binding site" evidence="10">
    <location>
        <position position="83"/>
    </location>
    <ligand>
        <name>NAD(+)</name>
        <dbReference type="ChEBI" id="CHEBI:57540"/>
    </ligand>
</feature>
<dbReference type="EC" id="1.1.1.22" evidence="3 7"/>
<dbReference type="InterPro" id="IPR008927">
    <property type="entry name" value="6-PGluconate_DH-like_C_sf"/>
</dbReference>
<feature type="binding site" evidence="10">
    <location>
        <position position="144"/>
    </location>
    <ligand>
        <name>NAD(+)</name>
        <dbReference type="ChEBI" id="CHEBI:57540"/>
    </ligand>
</feature>
<evidence type="ECO:0000259" key="11">
    <source>
        <dbReference type="SMART" id="SM00984"/>
    </source>
</evidence>
<dbReference type="InterPro" id="IPR028357">
    <property type="entry name" value="UDPglc_DH_bac"/>
</dbReference>
<feature type="binding site" evidence="9">
    <location>
        <position position="196"/>
    </location>
    <ligand>
        <name>substrate</name>
    </ligand>
</feature>
<evidence type="ECO:0000313" key="12">
    <source>
        <dbReference type="EMBL" id="KAB7652109.1"/>
    </source>
</evidence>
<dbReference type="GO" id="GO:0003979">
    <property type="term" value="F:UDP-glucose 6-dehydrogenase activity"/>
    <property type="evidence" value="ECO:0007669"/>
    <property type="project" value="UniProtKB-EC"/>
</dbReference>
<feature type="binding site" evidence="9">
    <location>
        <position position="305"/>
    </location>
    <ligand>
        <name>substrate</name>
    </ligand>
</feature>
<dbReference type="UniPathway" id="UPA00038">
    <property type="reaction ID" value="UER00491"/>
</dbReference>
<gene>
    <name evidence="12" type="ORF">GBM95_11375</name>
</gene>
<feature type="binding site" evidence="10">
    <location>
        <position position="118"/>
    </location>
    <ligand>
        <name>NAD(+)</name>
        <dbReference type="ChEBI" id="CHEBI:57540"/>
    </ligand>
</feature>
<feature type="binding site" evidence="10">
    <location>
        <position position="34"/>
    </location>
    <ligand>
        <name>NAD(+)</name>
        <dbReference type="ChEBI" id="CHEBI:57540"/>
    </ligand>
</feature>
<dbReference type="Proteomes" id="UP000430564">
    <property type="component" value="Unassembled WGS sequence"/>
</dbReference>
<dbReference type="Pfam" id="PF03720">
    <property type="entry name" value="UDPG_MGDP_dh_C"/>
    <property type="match status" value="1"/>
</dbReference>
<dbReference type="InterPro" id="IPR013328">
    <property type="entry name" value="6PGD_dom2"/>
</dbReference>
<protein>
    <recommendedName>
        <fullName evidence="3 7">UDP-glucose 6-dehydrogenase</fullName>
        <ecNumber evidence="3 7">1.1.1.22</ecNumber>
    </recommendedName>
</protein>
<feature type="domain" description="UDP-glucose/GDP-mannose dehydrogenase C-terminal" evidence="11">
    <location>
        <begin position="299"/>
        <end position="386"/>
    </location>
</feature>
<dbReference type="InterPro" id="IPR014027">
    <property type="entry name" value="UDP-Glc/GDP-Man_DH_C"/>
</dbReference>
<dbReference type="GO" id="GO:0000271">
    <property type="term" value="P:polysaccharide biosynthetic process"/>
    <property type="evidence" value="ECO:0007669"/>
    <property type="project" value="InterPro"/>
</dbReference>
<dbReference type="InterPro" id="IPR036220">
    <property type="entry name" value="UDP-Glc/GDP-Man_DH_C_sf"/>
</dbReference>
<evidence type="ECO:0000256" key="10">
    <source>
        <dbReference type="PIRSR" id="PIRSR500134-3"/>
    </source>
</evidence>
<dbReference type="PANTHER" id="PTHR43750">
    <property type="entry name" value="UDP-GLUCOSE 6-DEHYDROGENASE TUAD"/>
    <property type="match status" value="1"/>
</dbReference>
<dbReference type="NCBIfam" id="TIGR03026">
    <property type="entry name" value="NDP-sugDHase"/>
    <property type="match status" value="1"/>
</dbReference>
<name>A0A6I1EEP4_9BURK</name>
<comment type="similarity">
    <text evidence="2 7">Belongs to the UDP-glucose/GDP-mannose dehydrogenase family.</text>
</comment>
<keyword evidence="4 7" id="KW-0560">Oxidoreductase</keyword>
<feature type="binding site" evidence="9">
    <location>
        <position position="306"/>
    </location>
    <ligand>
        <name>substrate</name>
    </ligand>
</feature>
<sequence>MKIAVVGTGYVGLSNAVLLAQHHEVKAVDIIEDKVNKINQKISPIVDNEIQEYLSTKELNLVATTDLAKAVEGADYVFIATPTDYDTKTNFFNTSSVDSVIEAVTKLNPNTLIVIKSTIPVGYTQKKKEEGYENLIFVPEFLREGKALYDNLYPSRIVVGEKSDRAEKLAQMLADSAIKEDIPVLLTDSTEAEAIKLFSNTYLATRVAFFNELDSYALAKGLDSASIINGVTLDPRIGHFYCNPSFGYGGYCLPKDTKQLLANFKDVPENMIRAVVEANRTRKDYITKLILARKPKAVGVYRLIMKSGSDNFRASAIQGIMRRLSENGVKIYLFEPTYKEDKFFTAEVITDFEEFCKNSDVIVTNRWNDCLEAVKDKVFTRDLYGNN</sequence>
<feature type="binding site" evidence="9">
    <location>
        <begin position="141"/>
        <end position="144"/>
    </location>
    <ligand>
        <name>substrate</name>
    </ligand>
</feature>
<evidence type="ECO:0000256" key="5">
    <source>
        <dbReference type="ARBA" id="ARBA00023027"/>
    </source>
</evidence>
<evidence type="ECO:0000313" key="13">
    <source>
        <dbReference type="Proteomes" id="UP000430564"/>
    </source>
</evidence>
<dbReference type="SMART" id="SM00984">
    <property type="entry name" value="UDPG_MGDP_dh_C"/>
    <property type="match status" value="1"/>
</dbReference>
<dbReference type="SUPFAM" id="SSF51735">
    <property type="entry name" value="NAD(P)-binding Rossmann-fold domains"/>
    <property type="match status" value="1"/>
</dbReference>
<dbReference type="GO" id="GO:0051287">
    <property type="term" value="F:NAD binding"/>
    <property type="evidence" value="ECO:0007669"/>
    <property type="project" value="InterPro"/>
</dbReference>
<comment type="catalytic activity">
    <reaction evidence="6 7">
        <text>UDP-alpha-D-glucose + 2 NAD(+) + H2O = UDP-alpha-D-glucuronate + 2 NADH + 3 H(+)</text>
        <dbReference type="Rhea" id="RHEA:23596"/>
        <dbReference type="ChEBI" id="CHEBI:15377"/>
        <dbReference type="ChEBI" id="CHEBI:15378"/>
        <dbReference type="ChEBI" id="CHEBI:57540"/>
        <dbReference type="ChEBI" id="CHEBI:57945"/>
        <dbReference type="ChEBI" id="CHEBI:58052"/>
        <dbReference type="ChEBI" id="CHEBI:58885"/>
        <dbReference type="EC" id="1.1.1.22"/>
    </reaction>
</comment>
<dbReference type="InterPro" id="IPR001732">
    <property type="entry name" value="UDP-Glc/GDP-Man_DH_N"/>
</dbReference>
<evidence type="ECO:0000256" key="8">
    <source>
        <dbReference type="PIRSR" id="PIRSR500134-1"/>
    </source>
</evidence>
<evidence type="ECO:0000256" key="3">
    <source>
        <dbReference type="ARBA" id="ARBA00012954"/>
    </source>
</evidence>
<comment type="pathway">
    <text evidence="1">Nucleotide-sugar biosynthesis; UDP-alpha-D-glucuronate biosynthesis; UDP-alpha-D-glucuronate from UDP-alpha-D-glucose: step 1/1.</text>
</comment>
<dbReference type="Gene3D" id="1.10.1040.10">
    <property type="entry name" value="N-(1-d-carboxylethyl)-l-norvaline Dehydrogenase, domain 2"/>
    <property type="match status" value="1"/>
</dbReference>
<dbReference type="PIRSF" id="PIRSF000124">
    <property type="entry name" value="UDPglc_GDPman_dh"/>
    <property type="match status" value="1"/>
</dbReference>
<dbReference type="RefSeq" id="WP_152159204.1">
    <property type="nucleotide sequence ID" value="NZ_WEHX01000151.1"/>
</dbReference>
<dbReference type="Gene3D" id="3.40.50.720">
    <property type="entry name" value="NAD(P)-binding Rossmann-like Domain"/>
    <property type="match status" value="2"/>
</dbReference>
<reference evidence="12 13" key="1">
    <citation type="submission" date="2019-10" db="EMBL/GenBank/DDBJ databases">
        <title>Genome diversity of Sutterella seckii.</title>
        <authorList>
            <person name="Chaplin A.V."/>
            <person name="Sokolova S.R."/>
            <person name="Mosin K.A."/>
            <person name="Ivanova E.L."/>
            <person name="Kochetkova T.O."/>
            <person name="Goltsov A.Y."/>
            <person name="Trofimov D.Y."/>
            <person name="Efimov B.A."/>
        </authorList>
    </citation>
    <scope>NUCLEOTIDE SEQUENCE [LARGE SCALE GENOMIC DNA]</scope>
    <source>
        <strain evidence="12 13">ASD393</strain>
    </source>
</reference>
<dbReference type="GO" id="GO:0006065">
    <property type="term" value="P:UDP-glucuronate biosynthetic process"/>
    <property type="evidence" value="ECO:0007669"/>
    <property type="project" value="UniProtKB-UniPathway"/>
</dbReference>
<dbReference type="AlphaFoldDB" id="A0A6I1EEP4"/>
<dbReference type="Pfam" id="PF00984">
    <property type="entry name" value="UDPG_MGDP_dh"/>
    <property type="match status" value="1"/>
</dbReference>
<dbReference type="SUPFAM" id="SSF48179">
    <property type="entry name" value="6-phosphogluconate dehydrogenase C-terminal domain-like"/>
    <property type="match status" value="1"/>
</dbReference>
<proteinExistence type="inferred from homology"/>
<dbReference type="OrthoDB" id="9803238at2"/>
<feature type="binding site" evidence="10">
    <location>
        <position position="255"/>
    </location>
    <ligand>
        <name>NAD(+)</name>
        <dbReference type="ChEBI" id="CHEBI:57540"/>
    </ligand>
</feature>
<evidence type="ECO:0000256" key="2">
    <source>
        <dbReference type="ARBA" id="ARBA00006601"/>
    </source>
</evidence>
<evidence type="ECO:0000256" key="6">
    <source>
        <dbReference type="ARBA" id="ARBA00047473"/>
    </source>
</evidence>
<evidence type="ECO:0000256" key="4">
    <source>
        <dbReference type="ARBA" id="ARBA00023002"/>
    </source>
</evidence>
<feature type="active site" description="Nucleophile" evidence="8">
    <location>
        <position position="252"/>
    </location>
</feature>
<dbReference type="InterPro" id="IPR017476">
    <property type="entry name" value="UDP-Glc/GDP-Man"/>
</dbReference>
<evidence type="ECO:0000256" key="1">
    <source>
        <dbReference type="ARBA" id="ARBA00004701"/>
    </source>
</evidence>
<feature type="binding site" evidence="9">
    <location>
        <position position="249"/>
    </location>
    <ligand>
        <name>substrate</name>
    </ligand>
</feature>